<feature type="compositionally biased region" description="Low complexity" evidence="2">
    <location>
        <begin position="13"/>
        <end position="22"/>
    </location>
</feature>
<dbReference type="AlphaFoldDB" id="A0AA39CE44"/>
<accession>A0AA39CE44</accession>
<dbReference type="EMBL" id="JAPDRK010000018">
    <property type="protein sequence ID" value="KAJ9604879.1"/>
    <property type="molecule type" value="Genomic_DNA"/>
</dbReference>
<organism evidence="3 4">
    <name type="scientific">Cladophialophora chaetospira</name>
    <dbReference type="NCBI Taxonomy" id="386627"/>
    <lineage>
        <taxon>Eukaryota</taxon>
        <taxon>Fungi</taxon>
        <taxon>Dikarya</taxon>
        <taxon>Ascomycota</taxon>
        <taxon>Pezizomycotina</taxon>
        <taxon>Eurotiomycetes</taxon>
        <taxon>Chaetothyriomycetidae</taxon>
        <taxon>Chaetothyriales</taxon>
        <taxon>Herpotrichiellaceae</taxon>
        <taxon>Cladophialophora</taxon>
    </lineage>
</organism>
<evidence type="ECO:0000256" key="1">
    <source>
        <dbReference type="SAM" id="Coils"/>
    </source>
</evidence>
<evidence type="ECO:0000313" key="3">
    <source>
        <dbReference type="EMBL" id="KAJ9604879.1"/>
    </source>
</evidence>
<keyword evidence="1" id="KW-0175">Coiled coil</keyword>
<protein>
    <submittedName>
        <fullName evidence="3">Uncharacterized protein</fullName>
    </submittedName>
</protein>
<feature type="coiled-coil region" evidence="1">
    <location>
        <begin position="187"/>
        <end position="214"/>
    </location>
</feature>
<reference evidence="3" key="1">
    <citation type="submission" date="2022-10" db="EMBL/GenBank/DDBJ databases">
        <title>Culturing micro-colonial fungi from biological soil crusts in the Mojave desert and describing Neophaeococcomyces mojavensis, and introducing the new genera and species Taxawa tesnikishii.</title>
        <authorList>
            <person name="Kurbessoian T."/>
            <person name="Stajich J.E."/>
        </authorList>
    </citation>
    <scope>NUCLEOTIDE SEQUENCE</scope>
    <source>
        <strain evidence="3">TK_41</strain>
    </source>
</reference>
<feature type="region of interest" description="Disordered" evidence="2">
    <location>
        <begin position="1"/>
        <end position="22"/>
    </location>
</feature>
<proteinExistence type="predicted"/>
<dbReference type="Proteomes" id="UP001172673">
    <property type="component" value="Unassembled WGS sequence"/>
</dbReference>
<keyword evidence="4" id="KW-1185">Reference proteome</keyword>
<evidence type="ECO:0000313" key="4">
    <source>
        <dbReference type="Proteomes" id="UP001172673"/>
    </source>
</evidence>
<comment type="caution">
    <text evidence="3">The sequence shown here is derived from an EMBL/GenBank/DDBJ whole genome shotgun (WGS) entry which is preliminary data.</text>
</comment>
<gene>
    <name evidence="3" type="ORF">H2200_010994</name>
</gene>
<sequence length="438" mass="48543">MTASAPVLQKTSSGTAANPGAPAANLSLTDERLILSAFESRGLTVKDDMKTTFLETVYANARQQSSSDDMTADQLLDYAVSMSAFFGFGIPLDLVEPILDAAEEVASQYEADTIYARYLSAITTAQGLAPESVKILAAVKEVSERSMSSHESVSLEADATAIQEFLGQEISPFMEELARRRPGEVPMQFLRRKRDEVKSKREQQRRNVQFYLQRVEEGLSRMEQQTYSIYTNQMPRYAAACALEVLLMGYHCMLGKLDEEDFILANDQSVLKAMVAEKSSSILTLLDRYGKARAGLVIKQAEKIDWAGDSKCYVSDEGAKDDVLVPKVDLQQLAVGVPTEGTFTEGKLKDDGRYKYSGSSLHDNNYAAQAGDRLIEKVRKDIAIRVQPVGSVLGKHFAKHLENMQLVLNVVQRHESRYSLKIQEAKMLAAGQKNLQVK</sequence>
<name>A0AA39CE44_9EURO</name>
<evidence type="ECO:0000256" key="2">
    <source>
        <dbReference type="SAM" id="MobiDB-lite"/>
    </source>
</evidence>